<evidence type="ECO:0000313" key="1">
    <source>
        <dbReference type="EMBL" id="MFF0498561.1"/>
    </source>
</evidence>
<name>A0ABW6P5Y3_9NOCA</name>
<sequence>MIYTQFQRDNIVRLAVEVAKQCADRVGVETEISNSDNGDVVMVFKKPAA</sequence>
<dbReference type="EMBL" id="JBIAMT010000003">
    <property type="protein sequence ID" value="MFF0498561.1"/>
    <property type="molecule type" value="Genomic_DNA"/>
</dbReference>
<accession>A0ABW6P5Y3</accession>
<dbReference type="Proteomes" id="UP001601442">
    <property type="component" value="Unassembled WGS sequence"/>
</dbReference>
<reference evidence="1 2" key="1">
    <citation type="submission" date="2024-10" db="EMBL/GenBank/DDBJ databases">
        <title>The Natural Products Discovery Center: Release of the First 8490 Sequenced Strains for Exploring Actinobacteria Biosynthetic Diversity.</title>
        <authorList>
            <person name="Kalkreuter E."/>
            <person name="Kautsar S.A."/>
            <person name="Yang D."/>
            <person name="Bader C.D."/>
            <person name="Teijaro C.N."/>
            <person name="Fluegel L."/>
            <person name="Davis C.M."/>
            <person name="Simpson J.R."/>
            <person name="Lauterbach L."/>
            <person name="Steele A.D."/>
            <person name="Gui C."/>
            <person name="Meng S."/>
            <person name="Li G."/>
            <person name="Viehrig K."/>
            <person name="Ye F."/>
            <person name="Su P."/>
            <person name="Kiefer A.F."/>
            <person name="Nichols A."/>
            <person name="Cepeda A.J."/>
            <person name="Yan W."/>
            <person name="Fan B."/>
            <person name="Jiang Y."/>
            <person name="Adhikari A."/>
            <person name="Zheng C.-J."/>
            <person name="Schuster L."/>
            <person name="Cowan T.M."/>
            <person name="Smanski M.J."/>
            <person name="Chevrette M.G."/>
            <person name="De Carvalho L.P.S."/>
            <person name="Shen B."/>
        </authorList>
    </citation>
    <scope>NUCLEOTIDE SEQUENCE [LARGE SCALE GENOMIC DNA]</scope>
    <source>
        <strain evidence="1 2">NPDC004119</strain>
    </source>
</reference>
<proteinExistence type="predicted"/>
<evidence type="ECO:0000313" key="2">
    <source>
        <dbReference type="Proteomes" id="UP001601442"/>
    </source>
</evidence>
<gene>
    <name evidence="1" type="ORF">ACFYU5_19300</name>
</gene>
<organism evidence="1 2">
    <name type="scientific">Nocardia aobensis</name>
    <dbReference type="NCBI Taxonomy" id="257277"/>
    <lineage>
        <taxon>Bacteria</taxon>
        <taxon>Bacillati</taxon>
        <taxon>Actinomycetota</taxon>
        <taxon>Actinomycetes</taxon>
        <taxon>Mycobacteriales</taxon>
        <taxon>Nocardiaceae</taxon>
        <taxon>Nocardia</taxon>
    </lineage>
</organism>
<comment type="caution">
    <text evidence="1">The sequence shown here is derived from an EMBL/GenBank/DDBJ whole genome shotgun (WGS) entry which is preliminary data.</text>
</comment>
<keyword evidence="2" id="KW-1185">Reference proteome</keyword>
<protein>
    <submittedName>
        <fullName evidence="1">Uncharacterized protein</fullName>
    </submittedName>
</protein>
<dbReference type="RefSeq" id="WP_387396144.1">
    <property type="nucleotide sequence ID" value="NZ_JBIAMT010000003.1"/>
</dbReference>